<comment type="subcellular location">
    <subcellularLocation>
        <location evidence="1">Cell membrane</location>
        <topology evidence="1">Multi-pass membrane protein</topology>
    </subcellularLocation>
</comment>
<evidence type="ECO:0000313" key="8">
    <source>
        <dbReference type="EMBL" id="CAA9457974.1"/>
    </source>
</evidence>
<keyword evidence="4 7" id="KW-0812">Transmembrane</keyword>
<keyword evidence="3" id="KW-1003">Cell membrane</keyword>
<feature type="transmembrane region" description="Helical" evidence="7">
    <location>
        <begin position="61"/>
        <end position="87"/>
    </location>
</feature>
<evidence type="ECO:0000256" key="4">
    <source>
        <dbReference type="ARBA" id="ARBA00022692"/>
    </source>
</evidence>
<reference evidence="8" key="1">
    <citation type="submission" date="2020-02" db="EMBL/GenBank/DDBJ databases">
        <authorList>
            <person name="Meier V. D."/>
        </authorList>
    </citation>
    <scope>NUCLEOTIDE SEQUENCE</scope>
    <source>
        <strain evidence="8">AVDCRST_MAG14</strain>
    </source>
</reference>
<dbReference type="GO" id="GO:0005886">
    <property type="term" value="C:plasma membrane"/>
    <property type="evidence" value="ECO:0007669"/>
    <property type="project" value="UniProtKB-SubCell"/>
</dbReference>
<name>A0A6J4R2F4_9ACTN</name>
<keyword evidence="6 7" id="KW-0472">Membrane</keyword>
<evidence type="ECO:0000256" key="2">
    <source>
        <dbReference type="ARBA" id="ARBA00006679"/>
    </source>
</evidence>
<sequence>MVDVGLLVLRLVLGVIFAAHGAQKLFGSFGGPGLKGTAGFHEQLGIKPPFAMAVLAGLAEFVGGILVAVGFLTPLAAAALIVTMVVATLTVHLKNGFFAQGGGYEFNLALAGMALALLFAGAGALSLDGALGTPTLGSALAILL</sequence>
<dbReference type="PANTHER" id="PTHR33452">
    <property type="entry name" value="OXIDOREDUCTASE CATD-RELATED"/>
    <property type="match status" value="1"/>
</dbReference>
<proteinExistence type="inferred from homology"/>
<dbReference type="Pfam" id="PF07681">
    <property type="entry name" value="DoxX"/>
    <property type="match status" value="1"/>
</dbReference>
<keyword evidence="5 7" id="KW-1133">Transmembrane helix</keyword>
<accession>A0A6J4R2F4</accession>
<comment type="similarity">
    <text evidence="2">Belongs to the DoxX family.</text>
</comment>
<evidence type="ECO:0000256" key="5">
    <source>
        <dbReference type="ARBA" id="ARBA00022989"/>
    </source>
</evidence>
<dbReference type="InterPro" id="IPR032808">
    <property type="entry name" value="DoxX"/>
</dbReference>
<evidence type="ECO:0000256" key="6">
    <source>
        <dbReference type="ARBA" id="ARBA00023136"/>
    </source>
</evidence>
<evidence type="ECO:0000256" key="1">
    <source>
        <dbReference type="ARBA" id="ARBA00004651"/>
    </source>
</evidence>
<evidence type="ECO:0000256" key="7">
    <source>
        <dbReference type="SAM" id="Phobius"/>
    </source>
</evidence>
<dbReference type="EMBL" id="CADCVG010000080">
    <property type="protein sequence ID" value="CAA9457974.1"/>
    <property type="molecule type" value="Genomic_DNA"/>
</dbReference>
<protein>
    <submittedName>
        <fullName evidence="8">Membrane protein, distant similarity to thiosulphate:quinone oxidoreductase DoxD</fullName>
    </submittedName>
</protein>
<dbReference type="AlphaFoldDB" id="A0A6J4R2F4"/>
<gene>
    <name evidence="8" type="ORF">AVDCRST_MAG14-1922</name>
</gene>
<dbReference type="PANTHER" id="PTHR33452:SF1">
    <property type="entry name" value="INNER MEMBRANE PROTEIN YPHA-RELATED"/>
    <property type="match status" value="1"/>
</dbReference>
<dbReference type="InterPro" id="IPR051907">
    <property type="entry name" value="DoxX-like_oxidoreductase"/>
</dbReference>
<organism evidence="8">
    <name type="scientific">uncultured Rubrobacteraceae bacterium</name>
    <dbReference type="NCBI Taxonomy" id="349277"/>
    <lineage>
        <taxon>Bacteria</taxon>
        <taxon>Bacillati</taxon>
        <taxon>Actinomycetota</taxon>
        <taxon>Rubrobacteria</taxon>
        <taxon>Rubrobacterales</taxon>
        <taxon>Rubrobacteraceae</taxon>
        <taxon>environmental samples</taxon>
    </lineage>
</organism>
<evidence type="ECO:0000256" key="3">
    <source>
        <dbReference type="ARBA" id="ARBA00022475"/>
    </source>
</evidence>
<feature type="transmembrane region" description="Helical" evidence="7">
    <location>
        <begin position="108"/>
        <end position="127"/>
    </location>
</feature>